<protein>
    <recommendedName>
        <fullName evidence="4">DUF7728 domain-containing protein</fullName>
    </recommendedName>
</protein>
<dbReference type="Pfam" id="PF24854">
    <property type="entry name" value="DUF7728"/>
    <property type="match status" value="1"/>
</dbReference>
<feature type="region of interest" description="Disordered" evidence="1">
    <location>
        <begin position="237"/>
        <end position="272"/>
    </location>
</feature>
<evidence type="ECO:0000313" key="5">
    <source>
        <dbReference type="EMBL" id="PMD14221.1"/>
    </source>
</evidence>
<dbReference type="EMBL" id="KZ613524">
    <property type="protein sequence ID" value="PMD14221.1"/>
    <property type="molecule type" value="Genomic_DNA"/>
</dbReference>
<accession>A0A2J6PJK1</accession>
<feature type="domain" description="DUF7728" evidence="4">
    <location>
        <begin position="44"/>
        <end position="191"/>
    </location>
</feature>
<keyword evidence="2" id="KW-0812">Transmembrane</keyword>
<evidence type="ECO:0000256" key="1">
    <source>
        <dbReference type="SAM" id="MobiDB-lite"/>
    </source>
</evidence>
<keyword evidence="2" id="KW-0472">Membrane</keyword>
<gene>
    <name evidence="5" type="ORF">NA56DRAFT_636619</name>
</gene>
<feature type="chain" id="PRO_5014473675" description="DUF7728 domain-containing protein" evidence="3">
    <location>
        <begin position="27"/>
        <end position="370"/>
    </location>
</feature>
<dbReference type="OrthoDB" id="5409353at2759"/>
<name>A0A2J6PJK1_9HELO</name>
<evidence type="ECO:0000256" key="2">
    <source>
        <dbReference type="SAM" id="Phobius"/>
    </source>
</evidence>
<keyword evidence="2" id="KW-1133">Transmembrane helix</keyword>
<dbReference type="AlphaFoldDB" id="A0A2J6PJK1"/>
<keyword evidence="6" id="KW-1185">Reference proteome</keyword>
<organism evidence="5 6">
    <name type="scientific">Hyaloscypha hepaticicola</name>
    <dbReference type="NCBI Taxonomy" id="2082293"/>
    <lineage>
        <taxon>Eukaryota</taxon>
        <taxon>Fungi</taxon>
        <taxon>Dikarya</taxon>
        <taxon>Ascomycota</taxon>
        <taxon>Pezizomycotina</taxon>
        <taxon>Leotiomycetes</taxon>
        <taxon>Helotiales</taxon>
        <taxon>Hyaloscyphaceae</taxon>
        <taxon>Hyaloscypha</taxon>
    </lineage>
</organism>
<dbReference type="Proteomes" id="UP000235672">
    <property type="component" value="Unassembled WGS sequence"/>
</dbReference>
<dbReference type="InterPro" id="IPR056145">
    <property type="entry name" value="DUF7728"/>
</dbReference>
<proteinExistence type="predicted"/>
<keyword evidence="3" id="KW-0732">Signal</keyword>
<reference evidence="5 6" key="1">
    <citation type="submission" date="2016-05" db="EMBL/GenBank/DDBJ databases">
        <title>A degradative enzymes factory behind the ericoid mycorrhizal symbiosis.</title>
        <authorList>
            <consortium name="DOE Joint Genome Institute"/>
            <person name="Martino E."/>
            <person name="Morin E."/>
            <person name="Grelet G."/>
            <person name="Kuo A."/>
            <person name="Kohler A."/>
            <person name="Daghino S."/>
            <person name="Barry K."/>
            <person name="Choi C."/>
            <person name="Cichocki N."/>
            <person name="Clum A."/>
            <person name="Copeland A."/>
            <person name="Hainaut M."/>
            <person name="Haridas S."/>
            <person name="Labutti K."/>
            <person name="Lindquist E."/>
            <person name="Lipzen A."/>
            <person name="Khouja H.-R."/>
            <person name="Murat C."/>
            <person name="Ohm R."/>
            <person name="Olson A."/>
            <person name="Spatafora J."/>
            <person name="Veneault-Fourrey C."/>
            <person name="Henrissat B."/>
            <person name="Grigoriev I."/>
            <person name="Martin F."/>
            <person name="Perotto S."/>
        </authorList>
    </citation>
    <scope>NUCLEOTIDE SEQUENCE [LARGE SCALE GENOMIC DNA]</scope>
    <source>
        <strain evidence="5 6">UAMH 7357</strain>
    </source>
</reference>
<feature type="transmembrane region" description="Helical" evidence="2">
    <location>
        <begin position="287"/>
        <end position="316"/>
    </location>
</feature>
<evidence type="ECO:0000256" key="3">
    <source>
        <dbReference type="SAM" id="SignalP"/>
    </source>
</evidence>
<sequence length="370" mass="40963">MRFSQLGVVAALAVTDAFLLPPSISAADTDIIKTLPFEDAVAVDGRIMEIDCPGCPVANDIGDKMHSTQVDSVLKLDFRLVHDEIDRLYLNNLQIYPINPSAENFMEPLTAAQMIKTTGNTWEYSSTPKLGYAISVERPITNEGQLDLVSIHIDIIEVAGLYLPSMPTVEIKLLETPSHKLMIGDAVISEPTTRPSKPDEQECSTILCKWRAIVAGKLSKLKGCGSKAHPALQVVPAPHRSSGHHDRPHHDHHHPHGNHLNGPHRPYRHHHRHGGLTRFLKGIVMHVVIPVLIGVMVGITASLLGMVVGHIAIFVWRVLFRRNTPRQQYIRVQKEEAAVEDGMDETKGFLEHQGPPPVYEDVVIVEKASK</sequence>
<evidence type="ECO:0000313" key="6">
    <source>
        <dbReference type="Proteomes" id="UP000235672"/>
    </source>
</evidence>
<feature type="signal peptide" evidence="3">
    <location>
        <begin position="1"/>
        <end position="26"/>
    </location>
</feature>
<dbReference type="PANTHER" id="PTHR40622:SF1">
    <property type="match status" value="1"/>
</dbReference>
<evidence type="ECO:0000259" key="4">
    <source>
        <dbReference type="Pfam" id="PF24854"/>
    </source>
</evidence>
<dbReference type="PANTHER" id="PTHR40622">
    <property type="match status" value="1"/>
</dbReference>